<feature type="active site" description="Charge relay system" evidence="7 8">
    <location>
        <position position="483"/>
    </location>
</feature>
<evidence type="ECO:0000256" key="4">
    <source>
        <dbReference type="ARBA" id="ARBA00022801"/>
    </source>
</evidence>
<dbReference type="InterPro" id="IPR022398">
    <property type="entry name" value="Peptidase_S8_His-AS"/>
</dbReference>
<evidence type="ECO:0000313" key="12">
    <source>
        <dbReference type="Proteomes" id="UP000295531"/>
    </source>
</evidence>
<proteinExistence type="inferred from homology"/>
<feature type="signal peptide" evidence="9">
    <location>
        <begin position="1"/>
        <end position="23"/>
    </location>
</feature>
<evidence type="ECO:0000256" key="9">
    <source>
        <dbReference type="SAM" id="SignalP"/>
    </source>
</evidence>
<dbReference type="InterPro" id="IPR002884">
    <property type="entry name" value="P_dom"/>
</dbReference>
<dbReference type="Gene3D" id="2.60.120.260">
    <property type="entry name" value="Galactose-binding domain-like"/>
    <property type="match status" value="1"/>
</dbReference>
<dbReference type="PROSITE" id="PS00138">
    <property type="entry name" value="SUBTILASE_SER"/>
    <property type="match status" value="1"/>
</dbReference>
<evidence type="ECO:0000256" key="5">
    <source>
        <dbReference type="ARBA" id="ARBA00022825"/>
    </source>
</evidence>
<feature type="active site" description="Charge relay system" evidence="7 8">
    <location>
        <position position="198"/>
    </location>
</feature>
<dbReference type="InterPro" id="IPR036852">
    <property type="entry name" value="Peptidase_S8/S53_dom_sf"/>
</dbReference>
<dbReference type="InterPro" id="IPR023827">
    <property type="entry name" value="Peptidase_S8_Asp-AS"/>
</dbReference>
<keyword evidence="12" id="KW-1185">Reference proteome</keyword>
<evidence type="ECO:0000256" key="6">
    <source>
        <dbReference type="ARBA" id="ARBA00022837"/>
    </source>
</evidence>
<name>A0A4R6PNU2_9GAMM</name>
<dbReference type="PANTHER" id="PTHR42884:SF14">
    <property type="entry name" value="NEUROENDOCRINE CONVERTASE 1"/>
    <property type="match status" value="1"/>
</dbReference>
<keyword evidence="4 8" id="KW-0378">Hydrolase</keyword>
<gene>
    <name evidence="11" type="ORF">DEU29_102156</name>
</gene>
<keyword evidence="6" id="KW-0106">Calcium</keyword>
<sequence>MARNTFKLTALSAAVLMGLTACGGDGDTNFAPDVSAQNIDGGLQWVPVTGQVTATDANNDSLSFSASVVASEGGETPGTVSIDGSGHFSYIPLTTAPATINVQVSDGQETTTAQVQVSGIAGDPLAYQQWHLRNTGQKAYAQSEEFIAFLVNVLGWPEEQARANFIDDSVSVAGNDMNVIEAHAQGAYGQGMMVAVVDSGLEINHPDLQANIAPNKSLNFIPDASNKMDPTSTSVFGDHGTSVGGLIAAVAGNDEGGRGVAPQAQLFGLNFLGGQGTQTMLNLALSHGLPGSGVSDSDPVVAYNRSYGISLPFALYTSVAESTYEQYTATELRNGLGAVNVKSAGNAFNNTGNAGLFSNICSASGAAQYGLTCLNGNLDPSNANFFTTTVAAVNADGTHTSYSTAGSNVFVAAPAGEYGEIEPAMVTTDQSTCLQGYSGFPYQDAIDSQTGIPGYFAGTRPFNAPGHPENPNCNYTSTFNGTSSAAPNASGVVALIGSANPALSAREIRHVLANTSTQVDAEDLGVVIPAGSGEFVADPGWIENAAGYAFNLKYGFGRVDAGAAVSLAKEWQPGSLGQLLSTGWMSVSPEQALEIPDNNAEGVSYSFTVDGDLTLEGIQVQLTVSNDDLSSVNDSGEAVCGLTTAGNDLAIELTSPAGTTTQLLSGLQALNIGADGFCSDYILENTTFLANAFYGENLRGEWTIRLVDVNGDDLTADARGLNLSAEETFSNNSVPSVFEHIDFRAFGHQ</sequence>
<comment type="caution">
    <text evidence="11">The sequence shown here is derived from an EMBL/GenBank/DDBJ whole genome shotgun (WGS) entry which is preliminary data.</text>
</comment>
<dbReference type="GO" id="GO:0012505">
    <property type="term" value="C:endomembrane system"/>
    <property type="evidence" value="ECO:0007669"/>
    <property type="project" value="UniProtKB-ARBA"/>
</dbReference>
<evidence type="ECO:0000313" key="11">
    <source>
        <dbReference type="EMBL" id="TDP40256.1"/>
    </source>
</evidence>
<dbReference type="AlphaFoldDB" id="A0A4R6PNU2"/>
<evidence type="ECO:0000256" key="2">
    <source>
        <dbReference type="ARBA" id="ARBA00022670"/>
    </source>
</evidence>
<dbReference type="Proteomes" id="UP000295531">
    <property type="component" value="Unassembled WGS sequence"/>
</dbReference>
<accession>A0A4R6PNU2</accession>
<evidence type="ECO:0000259" key="10">
    <source>
        <dbReference type="PROSITE" id="PS51829"/>
    </source>
</evidence>
<evidence type="ECO:0000256" key="1">
    <source>
        <dbReference type="ARBA" id="ARBA00005325"/>
    </source>
</evidence>
<evidence type="ECO:0000256" key="7">
    <source>
        <dbReference type="PIRSR" id="PIRSR615500-1"/>
    </source>
</evidence>
<evidence type="ECO:0000256" key="3">
    <source>
        <dbReference type="ARBA" id="ARBA00022729"/>
    </source>
</evidence>
<dbReference type="Pfam" id="PF00082">
    <property type="entry name" value="Peptidase_S8"/>
    <property type="match status" value="1"/>
</dbReference>
<dbReference type="GO" id="GO:0016020">
    <property type="term" value="C:membrane"/>
    <property type="evidence" value="ECO:0007669"/>
    <property type="project" value="TreeGrafter"/>
</dbReference>
<feature type="chain" id="PRO_5020211745" evidence="9">
    <location>
        <begin position="24"/>
        <end position="749"/>
    </location>
</feature>
<dbReference type="Pfam" id="PF01483">
    <property type="entry name" value="P_proprotein"/>
    <property type="match status" value="1"/>
</dbReference>
<dbReference type="PROSITE" id="PS00136">
    <property type="entry name" value="SUBTILASE_ASP"/>
    <property type="match status" value="1"/>
</dbReference>
<protein>
    <submittedName>
        <fullName evidence="11">VCBS repeat-containing protein</fullName>
    </submittedName>
</protein>
<dbReference type="PROSITE" id="PS00137">
    <property type="entry name" value="SUBTILASE_HIS"/>
    <property type="match status" value="1"/>
</dbReference>
<reference evidence="11 12" key="1">
    <citation type="submission" date="2019-03" db="EMBL/GenBank/DDBJ databases">
        <title>Freshwater and sediment microbial communities from various areas in North America, analyzing microbe dynamics in response to fracking.</title>
        <authorList>
            <person name="Lamendella R."/>
        </authorList>
    </citation>
    <scope>NUCLEOTIDE SEQUENCE [LARGE SCALE GENOMIC DNA]</scope>
    <source>
        <strain evidence="11 12">18_TX</strain>
    </source>
</reference>
<dbReference type="PROSITE" id="PS51257">
    <property type="entry name" value="PROKAR_LIPOPROTEIN"/>
    <property type="match status" value="1"/>
</dbReference>
<dbReference type="GO" id="GO:0016485">
    <property type="term" value="P:protein processing"/>
    <property type="evidence" value="ECO:0007669"/>
    <property type="project" value="TreeGrafter"/>
</dbReference>
<dbReference type="CDD" id="cd04059">
    <property type="entry name" value="Peptidases_S8_Protein_convertases_Kexins_Furin-like"/>
    <property type="match status" value="1"/>
</dbReference>
<dbReference type="InterPro" id="IPR034182">
    <property type="entry name" value="Kexin/furin"/>
</dbReference>
<keyword evidence="3 9" id="KW-0732">Signal</keyword>
<dbReference type="Gene3D" id="3.40.50.200">
    <property type="entry name" value="Peptidase S8/S53 domain"/>
    <property type="match status" value="1"/>
</dbReference>
<dbReference type="InterPro" id="IPR015500">
    <property type="entry name" value="Peptidase_S8_subtilisin-rel"/>
</dbReference>
<keyword evidence="5 8" id="KW-0720">Serine protease</keyword>
<dbReference type="PROSITE" id="PS51892">
    <property type="entry name" value="SUBTILASE"/>
    <property type="match status" value="1"/>
</dbReference>
<comment type="similarity">
    <text evidence="1">Belongs to the peptidase S8 family. Furin subfamily.</text>
</comment>
<dbReference type="OrthoDB" id="9790784at2"/>
<dbReference type="GO" id="GO:0005737">
    <property type="term" value="C:cytoplasm"/>
    <property type="evidence" value="ECO:0007669"/>
    <property type="project" value="UniProtKB-ARBA"/>
</dbReference>
<feature type="active site" description="Charge relay system" evidence="7 8">
    <location>
        <position position="239"/>
    </location>
</feature>
<dbReference type="PRINTS" id="PR00723">
    <property type="entry name" value="SUBTILISIN"/>
</dbReference>
<evidence type="ECO:0000256" key="8">
    <source>
        <dbReference type="PROSITE-ProRule" id="PRU01240"/>
    </source>
</evidence>
<dbReference type="RefSeq" id="WP_133538716.1">
    <property type="nucleotide sequence ID" value="NZ_SNXI01000002.1"/>
</dbReference>
<dbReference type="SUPFAM" id="SSF52743">
    <property type="entry name" value="Subtilisin-like"/>
    <property type="match status" value="1"/>
</dbReference>
<dbReference type="GO" id="GO:0004252">
    <property type="term" value="F:serine-type endopeptidase activity"/>
    <property type="evidence" value="ECO:0007669"/>
    <property type="project" value="UniProtKB-UniRule"/>
</dbReference>
<organism evidence="11 12">
    <name type="scientific">Idiomarina aquatica</name>
    <dbReference type="NCBI Taxonomy" id="1327752"/>
    <lineage>
        <taxon>Bacteria</taxon>
        <taxon>Pseudomonadati</taxon>
        <taxon>Pseudomonadota</taxon>
        <taxon>Gammaproteobacteria</taxon>
        <taxon>Alteromonadales</taxon>
        <taxon>Idiomarinaceae</taxon>
        <taxon>Idiomarina</taxon>
    </lineage>
</organism>
<feature type="domain" description="P/Homo B" evidence="10">
    <location>
        <begin position="587"/>
        <end position="749"/>
    </location>
</feature>
<dbReference type="InterPro" id="IPR023828">
    <property type="entry name" value="Peptidase_S8_Ser-AS"/>
</dbReference>
<dbReference type="PANTHER" id="PTHR42884">
    <property type="entry name" value="PROPROTEIN CONVERTASE SUBTILISIN/KEXIN-RELATED"/>
    <property type="match status" value="1"/>
</dbReference>
<dbReference type="InterPro" id="IPR010221">
    <property type="entry name" value="VCBS_dom"/>
</dbReference>
<dbReference type="InterPro" id="IPR000209">
    <property type="entry name" value="Peptidase_S8/S53_dom"/>
</dbReference>
<dbReference type="PROSITE" id="PS51829">
    <property type="entry name" value="P_HOMO_B"/>
    <property type="match status" value="1"/>
</dbReference>
<dbReference type="InterPro" id="IPR008979">
    <property type="entry name" value="Galactose-bd-like_sf"/>
</dbReference>
<dbReference type="SUPFAM" id="SSF49785">
    <property type="entry name" value="Galactose-binding domain-like"/>
    <property type="match status" value="1"/>
</dbReference>
<dbReference type="NCBIfam" id="TIGR01965">
    <property type="entry name" value="VCBS_repeat"/>
    <property type="match status" value="1"/>
</dbReference>
<keyword evidence="2 8" id="KW-0645">Protease</keyword>
<dbReference type="EMBL" id="SNXI01000002">
    <property type="protein sequence ID" value="TDP40256.1"/>
    <property type="molecule type" value="Genomic_DNA"/>
</dbReference>